<reference evidence="1 2" key="1">
    <citation type="submission" date="2017-07" db="EMBL/GenBank/DDBJ databases">
        <title>Streptococcus pluranimalium as cause of bovine abortion.</title>
        <authorList>
            <person name="Rodriguez Campos S."/>
            <person name="Gobeli Brawand S."/>
            <person name="Brodard I."/>
            <person name="Rychener L."/>
            <person name="Perreten V."/>
        </authorList>
    </citation>
    <scope>NUCLEOTIDE SEQUENCE [LARGE SCALE GENOMIC DNA]</scope>
    <source>
        <strain evidence="1 2">14A0014</strain>
    </source>
</reference>
<proteinExistence type="predicted"/>
<dbReference type="Proteomes" id="UP000255411">
    <property type="component" value="Chromosome"/>
</dbReference>
<name>A0A345VJA9_9STRE</name>
<dbReference type="RefSeq" id="WP_162797743.1">
    <property type="nucleotide sequence ID" value="NZ_CP022601.1"/>
</dbReference>
<accession>A0A345VJA9</accession>
<sequence>MSDNLEIVMDIDTLGIFDVIDLDNAPKDEIQITENESKYIETISSVSLFSDKSACIV</sequence>
<evidence type="ECO:0000313" key="2">
    <source>
        <dbReference type="Proteomes" id="UP000255411"/>
    </source>
</evidence>
<evidence type="ECO:0000313" key="1">
    <source>
        <dbReference type="EMBL" id="AXJ12811.1"/>
    </source>
</evidence>
<protein>
    <submittedName>
        <fullName evidence="1">Uncharacterized protein</fullName>
    </submittedName>
</protein>
<organism evidence="1 2">
    <name type="scientific">Streptococcus pluranimalium</name>
    <dbReference type="NCBI Taxonomy" id="82348"/>
    <lineage>
        <taxon>Bacteria</taxon>
        <taxon>Bacillati</taxon>
        <taxon>Bacillota</taxon>
        <taxon>Bacilli</taxon>
        <taxon>Lactobacillales</taxon>
        <taxon>Streptococcaceae</taxon>
        <taxon>Streptococcus</taxon>
    </lineage>
</organism>
<gene>
    <name evidence="1" type="ORF">Sp14A_08900</name>
</gene>
<dbReference type="AlphaFoldDB" id="A0A345VJA9"/>
<dbReference type="EMBL" id="CP022601">
    <property type="protein sequence ID" value="AXJ12811.1"/>
    <property type="molecule type" value="Genomic_DNA"/>
</dbReference>